<accession>B2RGM0</accession>
<dbReference type="AlphaFoldDB" id="B2RGM0"/>
<dbReference type="HOGENOM" id="CLU_156549_0_0_11"/>
<sequence>MGMFALGWRDPTSPTAEWDIAQVRRLARRLGYGLLWADSCSVLGLAEQVESSGVGTILLPSSAHVDAVTLDRIMAVADVECAAPRVSFARWSVLGGVRR</sequence>
<dbReference type="KEGG" id="nfa:NFA_15815"/>
<organism evidence="1 2">
    <name type="scientific">Nocardia farcinica (strain IFM 10152)</name>
    <dbReference type="NCBI Taxonomy" id="247156"/>
    <lineage>
        <taxon>Bacteria</taxon>
        <taxon>Bacillati</taxon>
        <taxon>Actinomycetota</taxon>
        <taxon>Actinomycetes</taxon>
        <taxon>Mycobacteriales</taxon>
        <taxon>Nocardiaceae</taxon>
        <taxon>Nocardia</taxon>
    </lineage>
</organism>
<keyword evidence="2" id="KW-1185">Reference proteome</keyword>
<dbReference type="STRING" id="247156.NFA_15815"/>
<dbReference type="RefSeq" id="WP_041559974.1">
    <property type="nucleotide sequence ID" value="NC_006361.1"/>
</dbReference>
<evidence type="ECO:0000313" key="1">
    <source>
        <dbReference type="EMBL" id="BAG32223.1"/>
    </source>
</evidence>
<dbReference type="EMBL" id="AP006618">
    <property type="protein sequence ID" value="BAG32223.1"/>
    <property type="molecule type" value="Genomic_DNA"/>
</dbReference>
<proteinExistence type="predicted"/>
<evidence type="ECO:0000313" key="2">
    <source>
        <dbReference type="Proteomes" id="UP000006820"/>
    </source>
</evidence>
<dbReference type="eggNOG" id="ENOG5032K18">
    <property type="taxonomic scope" value="Bacteria"/>
</dbReference>
<gene>
    <name evidence="1" type="ordered locus">NFA_15815</name>
</gene>
<protein>
    <submittedName>
        <fullName evidence="1">Uncharacterized protein</fullName>
    </submittedName>
</protein>
<dbReference type="GeneID" id="61136801"/>
<name>B2RGM0_NOCFA</name>
<dbReference type="Proteomes" id="UP000006820">
    <property type="component" value="Chromosome"/>
</dbReference>
<reference evidence="1 2" key="1">
    <citation type="journal article" date="2004" name="Proc. Natl. Acad. Sci. U.S.A.">
        <title>The complete genomic sequence of Nocardia farcinica IFM 10152.</title>
        <authorList>
            <person name="Ishikawa J."/>
            <person name="Yamashita A."/>
            <person name="Mikami Y."/>
            <person name="Hoshino Y."/>
            <person name="Kurita H."/>
            <person name="Hotta K."/>
            <person name="Shiba T."/>
            <person name="Hattori M."/>
        </authorList>
    </citation>
    <scope>NUCLEOTIDE SEQUENCE [LARGE SCALE GENOMIC DNA]</scope>
    <source>
        <strain evidence="1 2">IFM 10152</strain>
    </source>
</reference>